<keyword evidence="4" id="KW-1185">Reference proteome</keyword>
<accession>A0AAE3IIB6</accession>
<evidence type="ECO:0000313" key="4">
    <source>
        <dbReference type="Proteomes" id="UP001208131"/>
    </source>
</evidence>
<dbReference type="AlphaFoldDB" id="A0AAE3IIB6"/>
<keyword evidence="1" id="KW-1133">Transmembrane helix</keyword>
<organism evidence="3 4">
    <name type="scientific">Hominimerdicola aceti</name>
    <dbReference type="NCBI Taxonomy" id="2981726"/>
    <lineage>
        <taxon>Bacteria</taxon>
        <taxon>Bacillati</taxon>
        <taxon>Bacillota</taxon>
        <taxon>Clostridia</taxon>
        <taxon>Eubacteriales</taxon>
        <taxon>Oscillospiraceae</taxon>
        <taxon>Hominimerdicola</taxon>
    </lineage>
</organism>
<protein>
    <submittedName>
        <fullName evidence="3">Uncharacterized protein</fullName>
    </submittedName>
</protein>
<gene>
    <name evidence="3" type="ORF">OCV57_06825</name>
</gene>
<evidence type="ECO:0000313" key="3">
    <source>
        <dbReference type="EMBL" id="MCU6705636.1"/>
    </source>
</evidence>
<sequence>MKIKLRRFVSILSAMVLMICCAVPAFAVDTVEKNDFSKVKWSVVNSTSDIPHSSDVISYYSEHFDTLPQNYALIYTKNSSGDVNTSMIWLPDDALMCYYFTDNQFRYLSHSDFDISRVSMYFYANGNNYKSFYSSFRFDNSPTPDYKYSGILYHFGVDGFDISSAKVYIHSKLYDWDNFDNKLEPSAPPVPFTVDYSPALSEGMSRKGTLVAPGASNDGQEIESNGLNVRVTLTDEFLKLRDSYDELKDYTYEFVCYITTSPPEKSSYEESVKNAVYTSLDYGKYMYTTSGVVDDVTDDNKEPAEWIKAEGINAGYIIGKGGSVKNVTINLENLDSSQFTADTKLYIVVYGRLTSLSVPTPDYFDLDNQGYLCNQGSLNTKQIVTVNADPETGEGTDVVMPDYYCVTSTAFNYKDYPEYKPKIFKNGAEMDTNKPFTDYLDKKLTPDYMYDYDMDKNGESGLAPDDFEKYEEQKNLDKNFGSVDFGLDSIKSVFDGSSDFFKFLTASIGILPTTFLTILISFFVVMLAICVVKWVLK</sequence>
<keyword evidence="2" id="KW-0732">Signal</keyword>
<evidence type="ECO:0000256" key="2">
    <source>
        <dbReference type="SAM" id="SignalP"/>
    </source>
</evidence>
<name>A0AAE3IIB6_9FIRM</name>
<keyword evidence="1" id="KW-0812">Transmembrane</keyword>
<keyword evidence="1" id="KW-0472">Membrane</keyword>
<dbReference type="EMBL" id="JAOQJZ010000005">
    <property type="protein sequence ID" value="MCU6705636.1"/>
    <property type="molecule type" value="Genomic_DNA"/>
</dbReference>
<comment type="caution">
    <text evidence="3">The sequence shown here is derived from an EMBL/GenBank/DDBJ whole genome shotgun (WGS) entry which is preliminary data.</text>
</comment>
<reference evidence="3 4" key="1">
    <citation type="journal article" date="2021" name="ISME Commun">
        <title>Automated analysis of genomic sequences facilitates high-throughput and comprehensive description of bacteria.</title>
        <authorList>
            <person name="Hitch T.C.A."/>
        </authorList>
    </citation>
    <scope>NUCLEOTIDE SEQUENCE [LARGE SCALE GENOMIC DNA]</scope>
    <source>
        <strain evidence="3 4">Sanger_31</strain>
    </source>
</reference>
<proteinExistence type="predicted"/>
<feature type="signal peptide" evidence="2">
    <location>
        <begin position="1"/>
        <end position="27"/>
    </location>
</feature>
<dbReference type="Proteomes" id="UP001208131">
    <property type="component" value="Unassembled WGS sequence"/>
</dbReference>
<dbReference type="RefSeq" id="WP_265290586.1">
    <property type="nucleotide sequence ID" value="NZ_JAOQJZ010000005.1"/>
</dbReference>
<evidence type="ECO:0000256" key="1">
    <source>
        <dbReference type="SAM" id="Phobius"/>
    </source>
</evidence>
<feature type="chain" id="PRO_5042024890" evidence="2">
    <location>
        <begin position="28"/>
        <end position="537"/>
    </location>
</feature>
<feature type="transmembrane region" description="Helical" evidence="1">
    <location>
        <begin position="515"/>
        <end position="536"/>
    </location>
</feature>